<dbReference type="EMBL" id="JAXLPB010000001">
    <property type="protein sequence ID" value="MDY8108305.1"/>
    <property type="molecule type" value="Genomic_DNA"/>
</dbReference>
<reference evidence="1 2" key="1">
    <citation type="submission" date="2023-12" db="EMBL/GenBank/DDBJ databases">
        <title>Description of Novel Strain Fulvimarina sp. 2208YS6-2-32 isolated from Uroteuthis (Photololigo) edulis.</title>
        <authorList>
            <person name="Park J.-S."/>
        </authorList>
    </citation>
    <scope>NUCLEOTIDE SEQUENCE [LARGE SCALE GENOMIC DNA]</scope>
    <source>
        <strain evidence="1 2">2208YS6-2-32</strain>
    </source>
</reference>
<organism evidence="1 2">
    <name type="scientific">Fulvimarina uroteuthidis</name>
    <dbReference type="NCBI Taxonomy" id="3098149"/>
    <lineage>
        <taxon>Bacteria</taxon>
        <taxon>Pseudomonadati</taxon>
        <taxon>Pseudomonadota</taxon>
        <taxon>Alphaproteobacteria</taxon>
        <taxon>Hyphomicrobiales</taxon>
        <taxon>Aurantimonadaceae</taxon>
        <taxon>Fulvimarina</taxon>
    </lineage>
</organism>
<keyword evidence="2" id="KW-1185">Reference proteome</keyword>
<gene>
    <name evidence="1" type="ORF">U0C82_03960</name>
</gene>
<name>A0ABU5HZ32_9HYPH</name>
<sequence>MALSMYAGAGLFAGLMMQRAIPPLNPLGVTFIALTWPNQIRCARVSSGCDPTPYGWMEPYLFTFPEEPRHAL</sequence>
<dbReference type="RefSeq" id="WP_322185754.1">
    <property type="nucleotide sequence ID" value="NZ_JAXLPB010000001.1"/>
</dbReference>
<protein>
    <submittedName>
        <fullName evidence="1">Uncharacterized protein</fullName>
    </submittedName>
</protein>
<evidence type="ECO:0000313" key="1">
    <source>
        <dbReference type="EMBL" id="MDY8108305.1"/>
    </source>
</evidence>
<accession>A0ABU5HZ32</accession>
<evidence type="ECO:0000313" key="2">
    <source>
        <dbReference type="Proteomes" id="UP001294412"/>
    </source>
</evidence>
<comment type="caution">
    <text evidence="1">The sequence shown here is derived from an EMBL/GenBank/DDBJ whole genome shotgun (WGS) entry which is preliminary data.</text>
</comment>
<dbReference type="Proteomes" id="UP001294412">
    <property type="component" value="Unassembled WGS sequence"/>
</dbReference>
<proteinExistence type="predicted"/>